<dbReference type="InterPro" id="IPR004919">
    <property type="entry name" value="GmrSD_N"/>
</dbReference>
<dbReference type="CDD" id="cd00085">
    <property type="entry name" value="HNHc"/>
    <property type="match status" value="1"/>
</dbReference>
<proteinExistence type="predicted"/>
<comment type="caution">
    <text evidence="3">The sequence shown here is derived from an EMBL/GenBank/DDBJ whole genome shotgun (WGS) entry which is preliminary data.</text>
</comment>
<organism evidence="3 4">
    <name type="scientific">Adhaeribacter terrigena</name>
    <dbReference type="NCBI Taxonomy" id="2793070"/>
    <lineage>
        <taxon>Bacteria</taxon>
        <taxon>Pseudomonadati</taxon>
        <taxon>Bacteroidota</taxon>
        <taxon>Cytophagia</taxon>
        <taxon>Cytophagales</taxon>
        <taxon>Hymenobacteraceae</taxon>
        <taxon>Adhaeribacter</taxon>
    </lineage>
</organism>
<dbReference type="Proteomes" id="UP000644147">
    <property type="component" value="Unassembled WGS sequence"/>
</dbReference>
<feature type="domain" description="GmrSD restriction endonucleases N-terminal" evidence="2">
    <location>
        <begin position="38"/>
        <end position="186"/>
    </location>
</feature>
<name>A0ABS1C1B3_9BACT</name>
<evidence type="ECO:0000259" key="2">
    <source>
        <dbReference type="Pfam" id="PF03235"/>
    </source>
</evidence>
<feature type="domain" description="HNH" evidence="1">
    <location>
        <begin position="398"/>
        <end position="438"/>
    </location>
</feature>
<dbReference type="RefSeq" id="WP_200505860.1">
    <property type="nucleotide sequence ID" value="NZ_JAEHFX010000003.1"/>
</dbReference>
<sequence>MEEAVLDEIILEEEETQEDDLSGKRRIYTEQSDPEIDSLYSRYKRGRLNIQPDFQRQFVWDRVKSSRLIESALLDIPLPMVYLSEEQDGKENVIDGQQRLTSFFSFLDGKFPDGQDFKLGGLKVFTELNNLRYSQLKEEYQDKIRYYNIRTIKFKKESDGDLQFEVFERLNTGSVSLNDQELRNCVYRGKFNNLLKDLSEEPDFRYLLGLSTSDRRMVDRELVLRFASFYLNTYLKYKAPIKLFLNHTMDRYRDISDNDAKELKQAFKNTLHIIRSLLDRNAFKRFYKGDDINKNGRWEQKKFNVSIYDILMYSFAKEDKNSVFNNLDSIREALINLMTNDQEFIDSIELSTSSVRAVTTRFDKWRLTLQKIIGIANKEPRCFSYKLKEELYIADPTCAICSNKIQNIDDAAVDHIEQYWTGGKTIPENARLTHRFCNWSRPRIEE</sequence>
<dbReference type="EMBL" id="JAEHFX010000003">
    <property type="protein sequence ID" value="MBK0403125.1"/>
    <property type="molecule type" value="Genomic_DNA"/>
</dbReference>
<dbReference type="PANTHER" id="PTHR39639:SF1">
    <property type="entry name" value="DUF262 DOMAIN-CONTAINING PROTEIN"/>
    <property type="match status" value="1"/>
</dbReference>
<dbReference type="InterPro" id="IPR002711">
    <property type="entry name" value="HNH"/>
</dbReference>
<keyword evidence="4" id="KW-1185">Reference proteome</keyword>
<dbReference type="InterPro" id="IPR003615">
    <property type="entry name" value="HNH_nuc"/>
</dbReference>
<accession>A0ABS1C1B3</accession>
<dbReference type="Pfam" id="PF01844">
    <property type="entry name" value="HNH"/>
    <property type="match status" value="1"/>
</dbReference>
<dbReference type="Gene3D" id="1.10.30.50">
    <property type="match status" value="1"/>
</dbReference>
<evidence type="ECO:0000259" key="1">
    <source>
        <dbReference type="Pfam" id="PF01844"/>
    </source>
</evidence>
<gene>
    <name evidence="3" type="ORF">I5M27_09025</name>
</gene>
<dbReference type="PANTHER" id="PTHR39639">
    <property type="entry name" value="CHROMOSOME 16, WHOLE GENOME SHOTGUN SEQUENCE"/>
    <property type="match status" value="1"/>
</dbReference>
<evidence type="ECO:0000313" key="3">
    <source>
        <dbReference type="EMBL" id="MBK0403125.1"/>
    </source>
</evidence>
<evidence type="ECO:0000313" key="4">
    <source>
        <dbReference type="Proteomes" id="UP000644147"/>
    </source>
</evidence>
<dbReference type="Pfam" id="PF03235">
    <property type="entry name" value="GmrSD_N"/>
    <property type="match status" value="1"/>
</dbReference>
<protein>
    <submittedName>
        <fullName evidence="3">DUF262 domain-containing protein</fullName>
    </submittedName>
</protein>
<reference evidence="3 4" key="1">
    <citation type="submission" date="2020-12" db="EMBL/GenBank/DDBJ databases">
        <title>Bacterial novel species Adhaeribacter sp. BT258 isolated from soil.</title>
        <authorList>
            <person name="Jung H.-Y."/>
        </authorList>
    </citation>
    <scope>NUCLEOTIDE SEQUENCE [LARGE SCALE GENOMIC DNA]</scope>
    <source>
        <strain evidence="3 4">BT258</strain>
    </source>
</reference>